<dbReference type="GO" id="GO:0043164">
    <property type="term" value="P:Gram-negative-bacterium-type cell wall biogenesis"/>
    <property type="evidence" value="ECO:0007669"/>
    <property type="project" value="TreeGrafter"/>
</dbReference>
<dbReference type="STRING" id="1835254.CL55_00002470"/>
<sequence>MDTFFFIFSKTVQFFIEPLNWIIAFVGLSLFSLCSRKPHLCKRFLILTLADLLLVGWLPSSELFLRALEDSVPKSNLSMISKDEVAGIIILGGAIAGGDVAVDRGEISIYSSAERITKAFELIRQYPRHPFIFSGFSSHLVPTGMSEANAFKQLIAEQGLSDQYAHYESQSRNTYENVLYMKPMILELVAINQSNISGAQKPWLLITSASHMYRSLKIFQKQGLAVIPVPVDYQTGRKLNWGSFSLIAGAQQWNNVIHEVVGLLAYWITGKI</sequence>
<evidence type="ECO:0000313" key="3">
    <source>
        <dbReference type="Proteomes" id="UP000061135"/>
    </source>
</evidence>
<reference evidence="2 3" key="1">
    <citation type="submission" date="2014-03" db="EMBL/GenBank/DDBJ databases">
        <title>Genome of Polynucleobacter strain MWH-MoK4.</title>
        <authorList>
            <person name="Hahn M.W."/>
        </authorList>
    </citation>
    <scope>NUCLEOTIDE SEQUENCE [LARGE SCALE GENOMIC DNA]</scope>
    <source>
        <strain evidence="2 3">MWH-MoK4</strain>
    </source>
</reference>
<dbReference type="HOGENOM" id="CLU_053514_1_2_4"/>
<dbReference type="PANTHER" id="PTHR30336:SF4">
    <property type="entry name" value="ENVELOPE BIOGENESIS FACTOR ELYC"/>
    <property type="match status" value="1"/>
</dbReference>
<dbReference type="GO" id="GO:0000270">
    <property type="term" value="P:peptidoglycan metabolic process"/>
    <property type="evidence" value="ECO:0007669"/>
    <property type="project" value="TreeGrafter"/>
</dbReference>
<evidence type="ECO:0000259" key="1">
    <source>
        <dbReference type="Pfam" id="PF02698"/>
    </source>
</evidence>
<organism evidence="2 3">
    <name type="scientific">Polynucleobacter duraquae</name>
    <dbReference type="NCBI Taxonomy" id="1835254"/>
    <lineage>
        <taxon>Bacteria</taxon>
        <taxon>Pseudomonadati</taxon>
        <taxon>Pseudomonadota</taxon>
        <taxon>Betaproteobacteria</taxon>
        <taxon>Burkholderiales</taxon>
        <taxon>Burkholderiaceae</taxon>
        <taxon>Polynucleobacter</taxon>
    </lineage>
</organism>
<dbReference type="KEGG" id="pdq:CL55_00002470"/>
<feature type="domain" description="DUF218" evidence="1">
    <location>
        <begin position="87"/>
        <end position="262"/>
    </location>
</feature>
<dbReference type="PATRIC" id="fig|576611.7.peg.249"/>
<accession>A0A0E3ZIM3</accession>
<dbReference type="PANTHER" id="PTHR30336">
    <property type="entry name" value="INNER MEMBRANE PROTEIN, PROBABLE PERMEASE"/>
    <property type="match status" value="1"/>
</dbReference>
<dbReference type="Pfam" id="PF02698">
    <property type="entry name" value="DUF218"/>
    <property type="match status" value="1"/>
</dbReference>
<evidence type="ECO:0000313" key="2">
    <source>
        <dbReference type="EMBL" id="AKD24580.1"/>
    </source>
</evidence>
<dbReference type="OrthoDB" id="9809813at2"/>
<protein>
    <recommendedName>
        <fullName evidence="1">DUF218 domain-containing protein</fullName>
    </recommendedName>
</protein>
<dbReference type="InterPro" id="IPR003848">
    <property type="entry name" value="DUF218"/>
</dbReference>
<name>A0A0E3ZIM3_9BURK</name>
<dbReference type="AlphaFoldDB" id="A0A0E3ZIM3"/>
<dbReference type="Proteomes" id="UP000061135">
    <property type="component" value="Chromosome"/>
</dbReference>
<dbReference type="EMBL" id="CP007501">
    <property type="protein sequence ID" value="AKD24580.1"/>
    <property type="molecule type" value="Genomic_DNA"/>
</dbReference>
<dbReference type="InterPro" id="IPR051599">
    <property type="entry name" value="Cell_Envelope_Assoc"/>
</dbReference>
<dbReference type="GO" id="GO:0005886">
    <property type="term" value="C:plasma membrane"/>
    <property type="evidence" value="ECO:0007669"/>
    <property type="project" value="TreeGrafter"/>
</dbReference>
<keyword evidence="3" id="KW-1185">Reference proteome</keyword>
<gene>
    <name evidence="2" type="ORF">CL55_00002470</name>
</gene>
<dbReference type="Gene3D" id="3.40.50.620">
    <property type="entry name" value="HUPs"/>
    <property type="match status" value="1"/>
</dbReference>
<dbReference type="InterPro" id="IPR014729">
    <property type="entry name" value="Rossmann-like_a/b/a_fold"/>
</dbReference>
<proteinExistence type="predicted"/>
<dbReference type="CDD" id="cd06259">
    <property type="entry name" value="YdcF-like"/>
    <property type="match status" value="1"/>
</dbReference>